<feature type="domain" description="PEP-utilising enzyme C-terminal" evidence="23">
    <location>
        <begin position="260"/>
        <end position="543"/>
    </location>
</feature>
<dbReference type="InterPro" id="IPR000121">
    <property type="entry name" value="PEP_util_C"/>
</dbReference>
<dbReference type="SUPFAM" id="SSF47831">
    <property type="entry name" value="Enzyme I of the PEP:sugar phosphotransferase system HPr-binding (sub)domain"/>
    <property type="match status" value="1"/>
</dbReference>
<evidence type="ECO:0000256" key="13">
    <source>
        <dbReference type="ARBA" id="ARBA00022723"/>
    </source>
</evidence>
<dbReference type="InterPro" id="IPR015813">
    <property type="entry name" value="Pyrv/PenolPyrv_kinase-like_dom"/>
</dbReference>
<evidence type="ECO:0000256" key="18">
    <source>
        <dbReference type="PIRSR" id="PIRSR000732-1"/>
    </source>
</evidence>
<evidence type="ECO:0000256" key="15">
    <source>
        <dbReference type="ARBA" id="ARBA00022842"/>
    </source>
</evidence>
<feature type="domain" description="PEP-utilising enzyme mobile" evidence="22">
    <location>
        <begin position="161"/>
        <end position="230"/>
    </location>
</feature>
<dbReference type="GO" id="GO:0009401">
    <property type="term" value="P:phosphoenolpyruvate-dependent sugar phosphotransferase system"/>
    <property type="evidence" value="ECO:0007669"/>
    <property type="project" value="UniProtKB-KW"/>
</dbReference>
<keyword evidence="12 17" id="KW-0598">Phosphotransferase system</keyword>
<gene>
    <name evidence="25" type="ORF">MB2181_00435</name>
</gene>
<dbReference type="PRINTS" id="PR01736">
    <property type="entry name" value="PHPHTRNFRASE"/>
</dbReference>
<feature type="coiled-coil region" evidence="21">
    <location>
        <begin position="30"/>
        <end position="64"/>
    </location>
</feature>
<protein>
    <recommendedName>
        <fullName evidence="7 17">Phosphoenolpyruvate-protein phosphotransferase</fullName>
        <ecNumber evidence="6 17">2.7.3.9</ecNumber>
    </recommendedName>
    <alternativeName>
        <fullName evidence="16 17">Phosphotransferase system, enzyme I</fullName>
    </alternativeName>
</protein>
<feature type="active site" description="Proton donor" evidence="18">
    <location>
        <position position="506"/>
    </location>
</feature>
<dbReference type="PROSITE" id="PS00370">
    <property type="entry name" value="PEP_ENZYMES_PHOS_SITE"/>
    <property type="match status" value="1"/>
</dbReference>
<dbReference type="InterPro" id="IPR050499">
    <property type="entry name" value="PEP-utilizing_PTS_enzyme"/>
</dbReference>
<dbReference type="InterPro" id="IPR008731">
    <property type="entry name" value="PTS_EIN"/>
</dbReference>
<evidence type="ECO:0000256" key="10">
    <source>
        <dbReference type="ARBA" id="ARBA00022597"/>
    </source>
</evidence>
<dbReference type="InterPro" id="IPR008279">
    <property type="entry name" value="PEP-util_enz_mobile_dom"/>
</dbReference>
<comment type="catalytic activity">
    <reaction evidence="1 17">
        <text>L-histidyl-[protein] + phosphoenolpyruvate = N(pros)-phospho-L-histidyl-[protein] + pyruvate</text>
        <dbReference type="Rhea" id="RHEA:23880"/>
        <dbReference type="Rhea" id="RHEA-COMP:9745"/>
        <dbReference type="Rhea" id="RHEA-COMP:9746"/>
        <dbReference type="ChEBI" id="CHEBI:15361"/>
        <dbReference type="ChEBI" id="CHEBI:29979"/>
        <dbReference type="ChEBI" id="CHEBI:58702"/>
        <dbReference type="ChEBI" id="CHEBI:64837"/>
        <dbReference type="EC" id="2.7.3.9"/>
    </reaction>
</comment>
<evidence type="ECO:0000256" key="9">
    <source>
        <dbReference type="ARBA" id="ARBA00022490"/>
    </source>
</evidence>
<sequence>MHTFNVHGVAASSGIAIGKVQVVSNAFLEVQHYKIKKADLDNEKNRLSQAIALVKKDLKNIKKDINQKSSSDFSSFIDIHLMMLEDKNFSFYPQEIIKSEQCNAEWAIKTQLDLVISKFDAIDDPYIKERKLDVTQVAERLIKILLGHQHKKNAQKNPFSTILVAHDISPADALQFKNHNYAAFITEHGGTNSHTAILARGLAIPSIVAVKNARKLIKNNDLVIVDGDSGLAIINPNDQILKEYEYKKNLWEVEYKKLLKIKNVKSTTLNNHVISLMANIEDLGDIKSVLESKAAGVGLFRTEFLFMNRDDLPGEEEQFETYKSIALSMKSKPVVIRTLDSGADKATAADTIQATNPALGLRAIRLCLSHPHFFLIQLKAILRASAFGNIKILIPMLSSLGELKQVKMLIKRAKDNLLSDAINFDKNIEVGGMIEIPAVAINAEAFARDLDFLSIGTNDLIQYTLAIDRTDDSVSHLYNALHPAVLKLISNTINAGKKYGKEVAICGEMAGDPKLTKLLIGMGLTNFSMHPASILAVKKKILESDSSKLKNHAIKLLRLSDAEKIETLIQKINQ</sequence>
<dbReference type="PANTHER" id="PTHR46244">
    <property type="entry name" value="PHOSPHOENOLPYRUVATE-PROTEIN PHOSPHOTRANSFERASE"/>
    <property type="match status" value="1"/>
</dbReference>
<name>A0P4N4_9PROT</name>
<dbReference type="EMBL" id="AAUX01000001">
    <property type="protein sequence ID" value="EAV46494.1"/>
    <property type="molecule type" value="Genomic_DNA"/>
</dbReference>
<keyword evidence="10 17" id="KW-0762">Sugar transport</keyword>
<feature type="binding site" evidence="19">
    <location>
        <position position="469"/>
    </location>
    <ligand>
        <name>phosphoenolpyruvate</name>
        <dbReference type="ChEBI" id="CHEBI:58702"/>
    </ligand>
</feature>
<keyword evidence="11 17" id="KW-0808">Transferase</keyword>
<keyword evidence="8 17" id="KW-0813">Transport</keyword>
<dbReference type="PIRSF" id="PIRSF000732">
    <property type="entry name" value="PTS_enzyme_I"/>
    <property type="match status" value="1"/>
</dbReference>
<dbReference type="SUPFAM" id="SSF52009">
    <property type="entry name" value="Phosphohistidine domain"/>
    <property type="match status" value="1"/>
</dbReference>
<evidence type="ECO:0000256" key="2">
    <source>
        <dbReference type="ARBA" id="ARBA00001946"/>
    </source>
</evidence>
<evidence type="ECO:0000256" key="20">
    <source>
        <dbReference type="PIRSR" id="PIRSR000732-3"/>
    </source>
</evidence>
<feature type="binding site" evidence="19">
    <location>
        <begin position="458"/>
        <end position="459"/>
    </location>
    <ligand>
        <name>phosphoenolpyruvate</name>
        <dbReference type="ChEBI" id="CHEBI:58702"/>
    </ligand>
</feature>
<evidence type="ECO:0000256" key="7">
    <source>
        <dbReference type="ARBA" id="ARBA00016544"/>
    </source>
</evidence>
<dbReference type="InterPro" id="IPR023151">
    <property type="entry name" value="PEP_util_CS"/>
</dbReference>
<comment type="subcellular location">
    <subcellularLocation>
        <location evidence="4 17">Cytoplasm</location>
    </subcellularLocation>
</comment>
<keyword evidence="9 17" id="KW-0963">Cytoplasm</keyword>
<dbReference type="Gene3D" id="1.10.274.10">
    <property type="entry name" value="PtsI, HPr-binding domain"/>
    <property type="match status" value="1"/>
</dbReference>
<dbReference type="GO" id="GO:0046872">
    <property type="term" value="F:metal ion binding"/>
    <property type="evidence" value="ECO:0007669"/>
    <property type="project" value="UniProtKB-KW"/>
</dbReference>
<dbReference type="GO" id="GO:0005737">
    <property type="term" value="C:cytoplasm"/>
    <property type="evidence" value="ECO:0007669"/>
    <property type="project" value="UniProtKB-SubCell"/>
</dbReference>
<dbReference type="GO" id="GO:0008965">
    <property type="term" value="F:phosphoenolpyruvate-protein phosphotransferase activity"/>
    <property type="evidence" value="ECO:0007669"/>
    <property type="project" value="UniProtKB-EC"/>
</dbReference>
<accession>A0P4N4</accession>
<evidence type="ECO:0000256" key="11">
    <source>
        <dbReference type="ARBA" id="ARBA00022679"/>
    </source>
</evidence>
<dbReference type="InterPro" id="IPR036618">
    <property type="entry name" value="PtsI_HPr-bd_sf"/>
</dbReference>
<evidence type="ECO:0000256" key="4">
    <source>
        <dbReference type="ARBA" id="ARBA00004496"/>
    </source>
</evidence>
<comment type="similarity">
    <text evidence="5 17">Belongs to the PEP-utilizing enzyme family.</text>
</comment>
<evidence type="ECO:0000256" key="19">
    <source>
        <dbReference type="PIRSR" id="PIRSR000732-2"/>
    </source>
</evidence>
<evidence type="ECO:0000256" key="17">
    <source>
        <dbReference type="PIRNR" id="PIRNR000732"/>
    </source>
</evidence>
<evidence type="ECO:0000313" key="25">
    <source>
        <dbReference type="EMBL" id="EAV46494.1"/>
    </source>
</evidence>
<feature type="binding site" evidence="20">
    <location>
        <position position="435"/>
    </location>
    <ligand>
        <name>Mg(2+)</name>
        <dbReference type="ChEBI" id="CHEBI:18420"/>
    </ligand>
</feature>
<dbReference type="InterPro" id="IPR024692">
    <property type="entry name" value="PTS_EI"/>
</dbReference>
<evidence type="ECO:0000256" key="14">
    <source>
        <dbReference type="ARBA" id="ARBA00022777"/>
    </source>
</evidence>
<dbReference type="Pfam" id="PF02896">
    <property type="entry name" value="PEP-utilizers_C"/>
    <property type="match status" value="1"/>
</dbReference>
<feature type="binding site" evidence="19">
    <location>
        <position position="337"/>
    </location>
    <ligand>
        <name>phosphoenolpyruvate</name>
        <dbReference type="ChEBI" id="CHEBI:58702"/>
    </ligand>
</feature>
<dbReference type="EC" id="2.7.3.9" evidence="6 17"/>
<dbReference type="Proteomes" id="UP000054262">
    <property type="component" value="Unassembled WGS sequence"/>
</dbReference>
<keyword evidence="14 17" id="KW-0418">Kinase</keyword>
<evidence type="ECO:0000256" key="8">
    <source>
        <dbReference type="ARBA" id="ARBA00022448"/>
    </source>
</evidence>
<dbReference type="Pfam" id="PF00391">
    <property type="entry name" value="PEP-utilizers"/>
    <property type="match status" value="1"/>
</dbReference>
<evidence type="ECO:0000313" key="26">
    <source>
        <dbReference type="Proteomes" id="UP000054262"/>
    </source>
</evidence>
<keyword evidence="15 17" id="KW-0460">Magnesium</keyword>
<dbReference type="PROSITE" id="PS00742">
    <property type="entry name" value="PEP_ENZYMES_2"/>
    <property type="match status" value="1"/>
</dbReference>
<evidence type="ECO:0000256" key="1">
    <source>
        <dbReference type="ARBA" id="ARBA00000683"/>
    </source>
</evidence>
<evidence type="ECO:0000256" key="3">
    <source>
        <dbReference type="ARBA" id="ARBA00002728"/>
    </source>
</evidence>
<dbReference type="InterPro" id="IPR006318">
    <property type="entry name" value="PTS_EI-like"/>
</dbReference>
<keyword evidence="25" id="KW-0670">Pyruvate</keyword>
<feature type="domain" description="Phosphotransferase system enzyme I N-terminal" evidence="24">
    <location>
        <begin position="7"/>
        <end position="130"/>
    </location>
</feature>
<keyword evidence="13 17" id="KW-0479">Metal-binding</keyword>
<dbReference type="Gene3D" id="3.20.20.60">
    <property type="entry name" value="Phosphoenolpyruvate-binding domains"/>
    <property type="match status" value="1"/>
</dbReference>
<comment type="cofactor">
    <cofactor evidence="2 17 20">
        <name>Mg(2+)</name>
        <dbReference type="ChEBI" id="CHEBI:18420"/>
    </cofactor>
</comment>
<evidence type="ECO:0000256" key="16">
    <source>
        <dbReference type="ARBA" id="ARBA00033235"/>
    </source>
</evidence>
<comment type="function">
    <text evidence="3 17">General (non sugar-specific) component of the phosphoenolpyruvate-dependent sugar phosphotransferase system (sugar PTS). This major carbohydrate active-transport system catalyzes the phosphorylation of incoming sugar substrates concomitantly with their translocation across the cell membrane. Enzyme I transfers the phosphoryl group from phosphoenolpyruvate (PEP) to the phosphoryl carrier protein (HPr).</text>
</comment>
<evidence type="ECO:0000259" key="24">
    <source>
        <dbReference type="Pfam" id="PF05524"/>
    </source>
</evidence>
<dbReference type="InterPro" id="IPR018274">
    <property type="entry name" value="PEP_util_AS"/>
</dbReference>
<evidence type="ECO:0000256" key="12">
    <source>
        <dbReference type="ARBA" id="ARBA00022683"/>
    </source>
</evidence>
<dbReference type="InterPro" id="IPR040442">
    <property type="entry name" value="Pyrv_kinase-like_dom_sf"/>
</dbReference>
<dbReference type="AlphaFoldDB" id="A0P4N4"/>
<organism evidence="25 26">
    <name type="scientific">Methylophilales bacterium HTCC2181</name>
    <dbReference type="NCBI Taxonomy" id="383631"/>
    <lineage>
        <taxon>Bacteria</taxon>
        <taxon>Pseudomonadati</taxon>
        <taxon>Pseudomonadota</taxon>
        <taxon>Betaproteobacteria</taxon>
        <taxon>Nitrosomonadales</taxon>
        <taxon>OM43 clade</taxon>
    </lineage>
</organism>
<comment type="caution">
    <text evidence="25">The sequence shown here is derived from an EMBL/GenBank/DDBJ whole genome shotgun (WGS) entry which is preliminary data.</text>
</comment>
<dbReference type="InterPro" id="IPR036637">
    <property type="entry name" value="Phosphohistidine_dom_sf"/>
</dbReference>
<evidence type="ECO:0000256" key="21">
    <source>
        <dbReference type="SAM" id="Coils"/>
    </source>
</evidence>
<dbReference type="Gene3D" id="3.50.30.10">
    <property type="entry name" value="Phosphohistidine domain"/>
    <property type="match status" value="1"/>
</dbReference>
<evidence type="ECO:0000259" key="23">
    <source>
        <dbReference type="Pfam" id="PF02896"/>
    </source>
</evidence>
<feature type="binding site" evidence="20">
    <location>
        <position position="459"/>
    </location>
    <ligand>
        <name>Mg(2+)</name>
        <dbReference type="ChEBI" id="CHEBI:18420"/>
    </ligand>
</feature>
<dbReference type="Pfam" id="PF05524">
    <property type="entry name" value="PEP-utilisers_N"/>
    <property type="match status" value="1"/>
</dbReference>
<feature type="active site" description="Tele-phosphohistidine intermediate" evidence="18">
    <location>
        <position position="194"/>
    </location>
</feature>
<proteinExistence type="inferred from homology"/>
<evidence type="ECO:0000259" key="22">
    <source>
        <dbReference type="Pfam" id="PF00391"/>
    </source>
</evidence>
<evidence type="ECO:0000256" key="6">
    <source>
        <dbReference type="ARBA" id="ARBA00012232"/>
    </source>
</evidence>
<evidence type="ECO:0000256" key="5">
    <source>
        <dbReference type="ARBA" id="ARBA00007837"/>
    </source>
</evidence>
<dbReference type="SUPFAM" id="SSF51621">
    <property type="entry name" value="Phosphoenolpyruvate/pyruvate domain"/>
    <property type="match status" value="1"/>
</dbReference>
<keyword evidence="26" id="KW-1185">Reference proteome</keyword>
<dbReference type="GO" id="GO:0016301">
    <property type="term" value="F:kinase activity"/>
    <property type="evidence" value="ECO:0007669"/>
    <property type="project" value="UniProtKB-KW"/>
</dbReference>
<dbReference type="OrthoDB" id="9765468at2"/>
<keyword evidence="21" id="KW-0175">Coiled coil</keyword>
<feature type="binding site" evidence="19">
    <location>
        <position position="301"/>
    </location>
    <ligand>
        <name>phosphoenolpyruvate</name>
        <dbReference type="ChEBI" id="CHEBI:58702"/>
    </ligand>
</feature>
<dbReference type="PANTHER" id="PTHR46244:SF3">
    <property type="entry name" value="PHOSPHOENOLPYRUVATE-PROTEIN PHOSPHOTRANSFERASE"/>
    <property type="match status" value="1"/>
</dbReference>
<dbReference type="NCBIfam" id="TIGR01417">
    <property type="entry name" value="PTS_I_fam"/>
    <property type="match status" value="1"/>
</dbReference>
<reference evidence="25 26" key="1">
    <citation type="submission" date="2006-11" db="EMBL/GenBank/DDBJ databases">
        <authorList>
            <person name="Giovannoni S."/>
            <person name="Vergin K."/>
            <person name="Ferriera S."/>
            <person name="Johnson J."/>
            <person name="Kravitz S."/>
            <person name="Beeson K."/>
            <person name="Sutton G."/>
            <person name="Rogers Y.-H."/>
            <person name="Friedman R."/>
            <person name="Frazier M."/>
            <person name="Venter J.C."/>
        </authorList>
    </citation>
    <scope>NUCLEOTIDE SEQUENCE [LARGE SCALE GENOMIC DNA]</scope>
    <source>
        <strain evidence="25 26">HTCC2181</strain>
    </source>
</reference>